<dbReference type="Proteomes" id="UP000254437">
    <property type="component" value="Unassembled WGS sequence"/>
</dbReference>
<keyword evidence="4" id="KW-0175">Coiled coil</keyword>
<name>A0A378T8J2_MORLA</name>
<feature type="coiled-coil region" evidence="4">
    <location>
        <begin position="383"/>
        <end position="410"/>
    </location>
</feature>
<dbReference type="GO" id="GO:0009307">
    <property type="term" value="P:DNA restriction-modification system"/>
    <property type="evidence" value="ECO:0007669"/>
    <property type="project" value="UniProtKB-KW"/>
</dbReference>
<dbReference type="RefSeq" id="WP_115006218.1">
    <property type="nucleotide sequence ID" value="NZ_UGQU01000001.1"/>
</dbReference>
<proteinExistence type="inferred from homology"/>
<evidence type="ECO:0000256" key="4">
    <source>
        <dbReference type="SAM" id="Coils"/>
    </source>
</evidence>
<dbReference type="SUPFAM" id="SSF116734">
    <property type="entry name" value="DNA methylase specificity domain"/>
    <property type="match status" value="2"/>
</dbReference>
<organism evidence="6 7">
    <name type="scientific">Moraxella lacunata</name>
    <dbReference type="NCBI Taxonomy" id="477"/>
    <lineage>
        <taxon>Bacteria</taxon>
        <taxon>Pseudomonadati</taxon>
        <taxon>Pseudomonadota</taxon>
        <taxon>Gammaproteobacteria</taxon>
        <taxon>Moraxellales</taxon>
        <taxon>Moraxellaceae</taxon>
        <taxon>Moraxella</taxon>
    </lineage>
</organism>
<feature type="domain" description="Type I restriction modification DNA specificity" evidence="5">
    <location>
        <begin position="227"/>
        <end position="399"/>
    </location>
</feature>
<dbReference type="InterPro" id="IPR052021">
    <property type="entry name" value="Type-I_RS_S_subunit"/>
</dbReference>
<accession>A0A378T8J2</accession>
<evidence type="ECO:0000256" key="1">
    <source>
        <dbReference type="ARBA" id="ARBA00010923"/>
    </source>
</evidence>
<keyword evidence="2" id="KW-0680">Restriction system</keyword>
<dbReference type="InterPro" id="IPR000055">
    <property type="entry name" value="Restrct_endonuc_typeI_TRD"/>
</dbReference>
<dbReference type="PANTHER" id="PTHR30408:SF12">
    <property type="entry name" value="TYPE I RESTRICTION ENZYME MJAVIII SPECIFICITY SUBUNIT"/>
    <property type="match status" value="1"/>
</dbReference>
<evidence type="ECO:0000259" key="5">
    <source>
        <dbReference type="Pfam" id="PF01420"/>
    </source>
</evidence>
<dbReference type="EMBL" id="UGQU01000001">
    <property type="protein sequence ID" value="STZ56467.1"/>
    <property type="molecule type" value="Genomic_DNA"/>
</dbReference>
<dbReference type="Pfam" id="PF01420">
    <property type="entry name" value="Methylase_S"/>
    <property type="match status" value="2"/>
</dbReference>
<evidence type="ECO:0000313" key="6">
    <source>
        <dbReference type="EMBL" id="STZ56467.1"/>
    </source>
</evidence>
<dbReference type="Gene3D" id="3.90.220.20">
    <property type="entry name" value="DNA methylase specificity domains"/>
    <property type="match status" value="2"/>
</dbReference>
<dbReference type="AlphaFoldDB" id="A0A378T8J2"/>
<evidence type="ECO:0000313" key="7">
    <source>
        <dbReference type="Proteomes" id="UP000254437"/>
    </source>
</evidence>
<dbReference type="REBASE" id="405730">
    <property type="entry name" value="S1.Mla10359ORF1083P"/>
</dbReference>
<protein>
    <submittedName>
        <fullName evidence="6">EcoKI restriction-modification system protein HsdS</fullName>
    </submittedName>
</protein>
<dbReference type="InterPro" id="IPR044946">
    <property type="entry name" value="Restrct_endonuc_typeI_TRD_sf"/>
</dbReference>
<evidence type="ECO:0000256" key="3">
    <source>
        <dbReference type="ARBA" id="ARBA00023125"/>
    </source>
</evidence>
<sequence length="413" mass="47995">MSERKVPKLRFAGFTDDWKQRKLGEVVFQIKSYSLSRNVETNKDTGFKYVHYGDIHRNIAKLLSSENNLPSIQKGNYEFLQKGDLVIADASEDYEGIGNSCLIDCFLSRNIVSGLHTIALRPTEVNSLFLYYLLHTDIFSQYGKVIATGTKVFGITAKNLLNFEFNLPSETEQQAIGEFFRQLDDTIAFHQREWEKYKNLKNSYLEKMFPQENENKPQLRFPNFTDAWKQRKLGEVVEFFSGLTYSPKNITDNSGVLVLRSSNIQNDFLYLDDNVYVKQECANSENVQLGDIIVVVRNGSKNLIGKHAIIMKNMEKTVIGAFMTGIRYKHYWFLNALLNTETFKYEIEKNLGATINQITMGMFKEMKFYFPSETEQQAIGEFFRQLDDTIAFHQRELEKYKNLKNGYLKQMFV</sequence>
<dbReference type="CDD" id="cd17265">
    <property type="entry name" value="RMtype1_S_Eco4255III-TRD2-CR2_like"/>
    <property type="match status" value="1"/>
</dbReference>
<feature type="domain" description="Type I restriction modification DNA specificity" evidence="5">
    <location>
        <begin position="16"/>
        <end position="193"/>
    </location>
</feature>
<evidence type="ECO:0000256" key="2">
    <source>
        <dbReference type="ARBA" id="ARBA00022747"/>
    </source>
</evidence>
<dbReference type="PANTHER" id="PTHR30408">
    <property type="entry name" value="TYPE-1 RESTRICTION ENZYME ECOKI SPECIFICITY PROTEIN"/>
    <property type="match status" value="1"/>
</dbReference>
<gene>
    <name evidence="6" type="ORF">NCTC10359_01081</name>
</gene>
<reference evidence="6 7" key="1">
    <citation type="submission" date="2018-06" db="EMBL/GenBank/DDBJ databases">
        <authorList>
            <consortium name="Pathogen Informatics"/>
            <person name="Doyle S."/>
        </authorList>
    </citation>
    <scope>NUCLEOTIDE SEQUENCE [LARGE SCALE GENOMIC DNA]</scope>
    <source>
        <strain evidence="6 7">NCTC10359</strain>
    </source>
</reference>
<dbReference type="GO" id="GO:0003677">
    <property type="term" value="F:DNA binding"/>
    <property type="evidence" value="ECO:0007669"/>
    <property type="project" value="UniProtKB-KW"/>
</dbReference>
<comment type="similarity">
    <text evidence="1">Belongs to the type-I restriction system S methylase family.</text>
</comment>
<keyword evidence="3" id="KW-0238">DNA-binding</keyword>